<evidence type="ECO:0000313" key="3">
    <source>
        <dbReference type="EMBL" id="MDQ8206557.1"/>
    </source>
</evidence>
<protein>
    <submittedName>
        <fullName evidence="3">Adenylate/guanylate cyclase domain-containing protein</fullName>
    </submittedName>
</protein>
<dbReference type="InterPro" id="IPR001054">
    <property type="entry name" value="A/G_cyclase"/>
</dbReference>
<feature type="transmembrane region" description="Helical" evidence="1">
    <location>
        <begin position="434"/>
        <end position="454"/>
    </location>
</feature>
<dbReference type="InterPro" id="IPR007890">
    <property type="entry name" value="CHASE2"/>
</dbReference>
<dbReference type="EMBL" id="JARXHW010000005">
    <property type="protein sequence ID" value="MDQ8206557.1"/>
    <property type="molecule type" value="Genomic_DNA"/>
</dbReference>
<keyword evidence="1" id="KW-0472">Membrane</keyword>
<dbReference type="CDD" id="cd07302">
    <property type="entry name" value="CHD"/>
    <property type="match status" value="1"/>
</dbReference>
<feature type="domain" description="Guanylate cyclase" evidence="2">
    <location>
        <begin position="522"/>
        <end position="659"/>
    </location>
</feature>
<keyword evidence="4" id="KW-1185">Reference proteome</keyword>
<gene>
    <name evidence="3" type="ORF">QEH52_03495</name>
</gene>
<dbReference type="RefSeq" id="WP_308948654.1">
    <property type="nucleotide sequence ID" value="NZ_JARXHW010000005.1"/>
</dbReference>
<feature type="transmembrane region" description="Helical" evidence="1">
    <location>
        <begin position="460"/>
        <end position="480"/>
    </location>
</feature>
<reference evidence="3 4" key="1">
    <citation type="submission" date="2023-04" db="EMBL/GenBank/DDBJ databases">
        <title>A novel bacteria isolated from coastal sediment.</title>
        <authorList>
            <person name="Liu X.-J."/>
            <person name="Du Z.-J."/>
        </authorList>
    </citation>
    <scope>NUCLEOTIDE SEQUENCE [LARGE SCALE GENOMIC DNA]</scope>
    <source>
        <strain evidence="3 4">SDUM461003</strain>
    </source>
</reference>
<evidence type="ECO:0000259" key="2">
    <source>
        <dbReference type="PROSITE" id="PS50125"/>
    </source>
</evidence>
<dbReference type="SMART" id="SM01080">
    <property type="entry name" value="CHASE2"/>
    <property type="match status" value="1"/>
</dbReference>
<keyword evidence="1" id="KW-0812">Transmembrane</keyword>
<dbReference type="InterPro" id="IPR050697">
    <property type="entry name" value="Adenylyl/Guanylyl_Cyclase_3/4"/>
</dbReference>
<comment type="caution">
    <text evidence="3">The sequence shown here is derived from an EMBL/GenBank/DDBJ whole genome shotgun (WGS) entry which is preliminary data.</text>
</comment>
<dbReference type="Pfam" id="PF00211">
    <property type="entry name" value="Guanylate_cyc"/>
    <property type="match status" value="1"/>
</dbReference>
<dbReference type="PANTHER" id="PTHR43081">
    <property type="entry name" value="ADENYLATE CYCLASE, TERMINAL-DIFFERENTIATION SPECIFIC-RELATED"/>
    <property type="match status" value="1"/>
</dbReference>
<keyword evidence="1" id="KW-1133">Transmembrane helix</keyword>
<name>A0ABU1AUC2_9BACT</name>
<dbReference type="PROSITE" id="PS50125">
    <property type="entry name" value="GUANYLATE_CYCLASE_2"/>
    <property type="match status" value="1"/>
</dbReference>
<sequence length="790" mass="86745">MKKSKQLLISLGLIALSVVLWLLLMLSGVLDGLEQETLRWRYLARGEIESSAPVVYVDLDAETVSYMGDRPWDRREFGVLLHALLGVGGAKTASVDIILSKYGGGALLDWERARKGDSFLGKVVAAYEDRIVLAAAYTGVVSSITQEAALLPMIRDGDYDPEMSPFPEAPTYPIVDFNVGRLALANVDETLSGGVVPYYVPSFVGLNSARYSFHLVDGAMRDKMDFMNEPYSEVVGDEVVLTDLDGFSTYSVPLQSEMTIFTLGLETFLAAHELDEDAVEISPDTLTIRRAGEVFRQIPLVQQQSIEVNWFEGWEISGDEDHVSMQAVLRNAHALSEAASAQDTVKVAELEKWFERFRDKVIFVGPVDPQLKDISPTPFNREPVPKVGLHANLYRTIADEAYITRADSGLCIAIVCLLPLLVCMLALNRGSLRLLSLLLLLAYGGCVFFAFAQFNWILPMIVPIGSSLTAVVSVVLLKLGSEEWQRRRIKALFGAYVAPKLVDEMVESNQDPQLGGTDTEITALFSDVEGFSALSEELTPHQLVSLMNEYLGAMTEVFQLQSGTLDKYIGDAIVTMFGMPVPVTDHASRACNAAIEMQACHAALREKWADSGEWPESVRHMRTRIGVNTGRAVIGNMGSEMRFNYTMMGDSVNLAARCESGAKIYGVYTMVTENTLQAALAEGAELNYRKLDRVVVKGRRQPVELYELWDSSVSAGQSSACRAAYEAALELYFKADWAAALQGFEASEADEPFKAFAPTTPSAVLAARCRQFLETGAPAGWNGAYVMTSK</sequence>
<dbReference type="PANTHER" id="PTHR43081:SF1">
    <property type="entry name" value="ADENYLATE CYCLASE, TERMINAL-DIFFERENTIATION SPECIFIC"/>
    <property type="match status" value="1"/>
</dbReference>
<dbReference type="InterPro" id="IPR029787">
    <property type="entry name" value="Nucleotide_cyclase"/>
</dbReference>
<dbReference type="Gene3D" id="3.30.70.1230">
    <property type="entry name" value="Nucleotide cyclase"/>
    <property type="match status" value="1"/>
</dbReference>
<organism evidence="3 4">
    <name type="scientific">Thalassobacterium maritimum</name>
    <dbReference type="NCBI Taxonomy" id="3041265"/>
    <lineage>
        <taxon>Bacteria</taxon>
        <taxon>Pseudomonadati</taxon>
        <taxon>Verrucomicrobiota</taxon>
        <taxon>Opitutia</taxon>
        <taxon>Puniceicoccales</taxon>
        <taxon>Coraliomargaritaceae</taxon>
        <taxon>Thalassobacterium</taxon>
    </lineage>
</organism>
<dbReference type="Proteomes" id="UP001225316">
    <property type="component" value="Unassembled WGS sequence"/>
</dbReference>
<dbReference type="Pfam" id="PF05226">
    <property type="entry name" value="CHASE2"/>
    <property type="match status" value="1"/>
</dbReference>
<evidence type="ECO:0000313" key="4">
    <source>
        <dbReference type="Proteomes" id="UP001225316"/>
    </source>
</evidence>
<accession>A0ABU1AUC2</accession>
<dbReference type="SMART" id="SM00044">
    <property type="entry name" value="CYCc"/>
    <property type="match status" value="1"/>
</dbReference>
<proteinExistence type="predicted"/>
<evidence type="ECO:0000256" key="1">
    <source>
        <dbReference type="SAM" id="Phobius"/>
    </source>
</evidence>
<dbReference type="SUPFAM" id="SSF55073">
    <property type="entry name" value="Nucleotide cyclase"/>
    <property type="match status" value="1"/>
</dbReference>
<feature type="transmembrane region" description="Helical" evidence="1">
    <location>
        <begin position="406"/>
        <end position="427"/>
    </location>
</feature>